<dbReference type="EMBL" id="JAYMGO010000010">
    <property type="protein sequence ID" value="KAL1266754.1"/>
    <property type="molecule type" value="Genomic_DNA"/>
</dbReference>
<organism evidence="1 2">
    <name type="scientific">Cirrhinus molitorella</name>
    <name type="common">mud carp</name>
    <dbReference type="NCBI Taxonomy" id="172907"/>
    <lineage>
        <taxon>Eukaryota</taxon>
        <taxon>Metazoa</taxon>
        <taxon>Chordata</taxon>
        <taxon>Craniata</taxon>
        <taxon>Vertebrata</taxon>
        <taxon>Euteleostomi</taxon>
        <taxon>Actinopterygii</taxon>
        <taxon>Neopterygii</taxon>
        <taxon>Teleostei</taxon>
        <taxon>Ostariophysi</taxon>
        <taxon>Cypriniformes</taxon>
        <taxon>Cyprinidae</taxon>
        <taxon>Labeoninae</taxon>
        <taxon>Labeonini</taxon>
        <taxon>Cirrhinus</taxon>
    </lineage>
</organism>
<gene>
    <name evidence="1" type="ORF">QQF64_002429</name>
</gene>
<protein>
    <submittedName>
        <fullName evidence="1">Uncharacterized protein</fullName>
    </submittedName>
</protein>
<dbReference type="Proteomes" id="UP001558613">
    <property type="component" value="Unassembled WGS sequence"/>
</dbReference>
<name>A0ABR3MQ58_9TELE</name>
<comment type="caution">
    <text evidence="1">The sequence shown here is derived from an EMBL/GenBank/DDBJ whole genome shotgun (WGS) entry which is preliminary data.</text>
</comment>
<evidence type="ECO:0000313" key="1">
    <source>
        <dbReference type="EMBL" id="KAL1266754.1"/>
    </source>
</evidence>
<evidence type="ECO:0000313" key="2">
    <source>
        <dbReference type="Proteomes" id="UP001558613"/>
    </source>
</evidence>
<keyword evidence="2" id="KW-1185">Reference proteome</keyword>
<sequence>MMLAVPERAGTPPSTAVRTVRVKAQIRGDICYHGAHWNFLRDGVSCHSRGETPYRGEDDKTELPSSPRIHCRAHGNAFTVFHKKYSSVFQNEPRLAGIWILKNIQQSIAIAPCRGSRPLIRFS</sequence>
<proteinExistence type="predicted"/>
<reference evidence="1 2" key="1">
    <citation type="submission" date="2023-09" db="EMBL/GenBank/DDBJ databases">
        <authorList>
            <person name="Wang M."/>
        </authorList>
    </citation>
    <scope>NUCLEOTIDE SEQUENCE [LARGE SCALE GENOMIC DNA]</scope>
    <source>
        <strain evidence="1">GT-2023</strain>
        <tissue evidence="1">Liver</tissue>
    </source>
</reference>
<accession>A0ABR3MQ58</accession>